<dbReference type="KEGG" id="sutt:SUTMEG_05570"/>
<dbReference type="InterPro" id="IPR032710">
    <property type="entry name" value="NTF2-like_dom_sf"/>
</dbReference>
<organism evidence="2 3">
    <name type="scientific">Sutterella megalosphaeroides</name>
    <dbReference type="NCBI Taxonomy" id="2494234"/>
    <lineage>
        <taxon>Bacteria</taxon>
        <taxon>Pseudomonadati</taxon>
        <taxon>Pseudomonadota</taxon>
        <taxon>Betaproteobacteria</taxon>
        <taxon>Burkholderiales</taxon>
        <taxon>Sutterellaceae</taxon>
        <taxon>Sutterella</taxon>
    </lineage>
</organism>
<dbReference type="PANTHER" id="PTHR33747:SF1">
    <property type="entry name" value="ADENYLATE CYCLASE-ASSOCIATED CAP C-TERMINAL DOMAIN-CONTAINING PROTEIN"/>
    <property type="match status" value="1"/>
</dbReference>
<dbReference type="AlphaFoldDB" id="A0A2Z6IDE4"/>
<dbReference type="SUPFAM" id="SSF54427">
    <property type="entry name" value="NTF2-like"/>
    <property type="match status" value="1"/>
</dbReference>
<proteinExistence type="predicted"/>
<evidence type="ECO:0000313" key="3">
    <source>
        <dbReference type="Proteomes" id="UP000271003"/>
    </source>
</evidence>
<dbReference type="PANTHER" id="PTHR33747">
    <property type="entry name" value="UPF0225 PROTEIN SCO1677"/>
    <property type="match status" value="1"/>
</dbReference>
<dbReference type="InterPro" id="IPR048469">
    <property type="entry name" value="YchJ-like_M"/>
</dbReference>
<feature type="domain" description="YchJ-like middle NTF2-like" evidence="1">
    <location>
        <begin position="35"/>
        <end position="139"/>
    </location>
</feature>
<dbReference type="Pfam" id="PF17775">
    <property type="entry name" value="YchJ_M-like"/>
    <property type="match status" value="1"/>
</dbReference>
<dbReference type="InterPro" id="IPR004027">
    <property type="entry name" value="SEC_C_motif"/>
</dbReference>
<name>A0A2Z6IDE4_9BURK</name>
<dbReference type="Pfam" id="PF02810">
    <property type="entry name" value="SEC-C"/>
    <property type="match status" value="1"/>
</dbReference>
<dbReference type="EMBL" id="AP018786">
    <property type="protein sequence ID" value="BBF22666.1"/>
    <property type="molecule type" value="Genomic_DNA"/>
</dbReference>
<evidence type="ECO:0000313" key="2">
    <source>
        <dbReference type="EMBL" id="BBF22666.1"/>
    </source>
</evidence>
<dbReference type="Proteomes" id="UP000271003">
    <property type="component" value="Chromosome"/>
</dbReference>
<keyword evidence="3" id="KW-1185">Reference proteome</keyword>
<dbReference type="OrthoDB" id="21421at2"/>
<evidence type="ECO:0000259" key="1">
    <source>
        <dbReference type="Pfam" id="PF17775"/>
    </source>
</evidence>
<dbReference type="Gene3D" id="3.10.450.50">
    <property type="match status" value="1"/>
</dbReference>
<protein>
    <submittedName>
        <fullName evidence="2">UPF0225 protein</fullName>
    </submittedName>
</protein>
<reference evidence="2 3" key="1">
    <citation type="journal article" date="2018" name="Int. J. Syst. Evol. Microbiol.">
        <title>Mesosutterella multiformis gen. nov., sp. nov., a member of the family Sutterellaceae and Sutterella megalosphaeroides sp. nov., isolated from human faeces.</title>
        <authorList>
            <person name="Sakamoto M."/>
            <person name="Ikeyama N."/>
            <person name="Kunihiro T."/>
            <person name="Iino T."/>
            <person name="Yuki M."/>
            <person name="Ohkuma M."/>
        </authorList>
    </citation>
    <scope>NUCLEOTIDE SEQUENCE [LARGE SCALE GENOMIC DNA]</scope>
    <source>
        <strain evidence="2 3">6FBBBH3</strain>
    </source>
</reference>
<dbReference type="RefSeq" id="WP_120176351.1">
    <property type="nucleotide sequence ID" value="NZ_AP018786.1"/>
</dbReference>
<sequence length="143" mass="15482">MTKKKKALPENCPCGSGLAYAACCGALHAGARAATPEALMRSRYAAYALGLEDYLLSTWAPETRPERIFEPGEAPFKWVSLEVRASGETPGAGGEPDTGFVDFVARARSSRGAVKLAEHSRFRREKTGASADRWLYVDGDIEE</sequence>
<gene>
    <name evidence="2" type="ORF">SUTMEG_05570</name>
</gene>
<accession>A0A2Z6IDE4</accession>